<gene>
    <name evidence="2" type="ORF">FCIRC_8853</name>
</gene>
<name>A0A8H5TK17_FUSCI</name>
<proteinExistence type="predicted"/>
<feature type="region of interest" description="Disordered" evidence="1">
    <location>
        <begin position="125"/>
        <end position="154"/>
    </location>
</feature>
<comment type="caution">
    <text evidence="2">The sequence shown here is derived from an EMBL/GenBank/DDBJ whole genome shotgun (WGS) entry which is preliminary data.</text>
</comment>
<dbReference type="Proteomes" id="UP000572754">
    <property type="component" value="Unassembled WGS sequence"/>
</dbReference>
<evidence type="ECO:0000313" key="3">
    <source>
        <dbReference type="Proteomes" id="UP000572754"/>
    </source>
</evidence>
<accession>A0A8H5TK17</accession>
<protein>
    <submittedName>
        <fullName evidence="2">Uncharacterized protein</fullName>
    </submittedName>
</protein>
<organism evidence="2 3">
    <name type="scientific">Fusarium circinatum</name>
    <name type="common">Pitch canker fungus</name>
    <name type="synonym">Gibberella circinata</name>
    <dbReference type="NCBI Taxonomy" id="48490"/>
    <lineage>
        <taxon>Eukaryota</taxon>
        <taxon>Fungi</taxon>
        <taxon>Dikarya</taxon>
        <taxon>Ascomycota</taxon>
        <taxon>Pezizomycotina</taxon>
        <taxon>Sordariomycetes</taxon>
        <taxon>Hypocreomycetidae</taxon>
        <taxon>Hypocreales</taxon>
        <taxon>Nectriaceae</taxon>
        <taxon>Fusarium</taxon>
        <taxon>Fusarium fujikuroi species complex</taxon>
    </lineage>
</organism>
<dbReference type="EMBL" id="JAAQPE010000303">
    <property type="protein sequence ID" value="KAF5670785.1"/>
    <property type="molecule type" value="Genomic_DNA"/>
</dbReference>
<sequence>MPSTVNIHVALAELSLTCSANIILNCYKFTTFLSNNFNQLKNLVLQHTDSKENKSNLIATTKNIKQQDLMNISADAATIEACYTLIAMSRGTNEIKQHCQTSSCNKSVKATFYCKSCQARARARTRASSHKHQYSTRSKARSNEDGMNADSILV</sequence>
<keyword evidence="3" id="KW-1185">Reference proteome</keyword>
<evidence type="ECO:0000313" key="2">
    <source>
        <dbReference type="EMBL" id="KAF5670785.1"/>
    </source>
</evidence>
<feature type="compositionally biased region" description="Basic residues" evidence="1">
    <location>
        <begin position="125"/>
        <end position="140"/>
    </location>
</feature>
<reference evidence="3" key="1">
    <citation type="journal article" date="2020" name="BMC Genomics">
        <title>Correction to: Identification and distribution of gene clusters required for synthesis of sphingolipid metabolism inhibitors in diverse species of the filamentous fungus Fusarium.</title>
        <authorList>
            <person name="Kim H.S."/>
            <person name="Lohmar J.M."/>
            <person name="Busman M."/>
            <person name="Brown D.W."/>
            <person name="Naumann T.A."/>
            <person name="Divon H.H."/>
            <person name="Lysoe E."/>
            <person name="Uhlig S."/>
            <person name="Proctor R.H."/>
        </authorList>
    </citation>
    <scope>NUCLEOTIDE SEQUENCE [LARGE SCALE GENOMIC DNA]</scope>
    <source>
        <strain evidence="3">NRRL 25331</strain>
    </source>
</reference>
<evidence type="ECO:0000256" key="1">
    <source>
        <dbReference type="SAM" id="MobiDB-lite"/>
    </source>
</evidence>
<reference evidence="2 3" key="2">
    <citation type="submission" date="2020-05" db="EMBL/GenBank/DDBJ databases">
        <title>Identification and distribution of gene clusters putatively required for synthesis of sphingolipid metabolism inhibitors in phylogenetically diverse species of the filamentous fungus Fusarium.</title>
        <authorList>
            <person name="Kim H.-S."/>
            <person name="Busman M."/>
            <person name="Brown D.W."/>
            <person name="Divon H."/>
            <person name="Uhlig S."/>
            <person name="Proctor R.H."/>
        </authorList>
    </citation>
    <scope>NUCLEOTIDE SEQUENCE [LARGE SCALE GENOMIC DNA]</scope>
    <source>
        <strain evidence="2 3">NRRL 25331</strain>
    </source>
</reference>
<dbReference type="AlphaFoldDB" id="A0A8H5TK17"/>